<dbReference type="Gramene" id="RZC73344">
    <property type="protein sequence ID" value="RZC73344"/>
    <property type="gene ID" value="C5167_048821"/>
</dbReference>
<evidence type="ECO:0000256" key="1">
    <source>
        <dbReference type="SAM" id="MobiDB-lite"/>
    </source>
</evidence>
<evidence type="ECO:0000313" key="3">
    <source>
        <dbReference type="Proteomes" id="UP000316621"/>
    </source>
</evidence>
<reference evidence="2 3" key="1">
    <citation type="journal article" date="2018" name="Science">
        <title>The opium poppy genome and morphinan production.</title>
        <authorList>
            <person name="Guo L."/>
            <person name="Winzer T."/>
            <person name="Yang X."/>
            <person name="Li Y."/>
            <person name="Ning Z."/>
            <person name="He Z."/>
            <person name="Teodor R."/>
            <person name="Lu Y."/>
            <person name="Bowser T.A."/>
            <person name="Graham I.A."/>
            <person name="Ye K."/>
        </authorList>
    </citation>
    <scope>NUCLEOTIDE SEQUENCE [LARGE SCALE GENOMIC DNA]</scope>
    <source>
        <strain evidence="3">cv. HN1</strain>
        <tissue evidence="2">Leaves</tissue>
    </source>
</reference>
<feature type="region of interest" description="Disordered" evidence="1">
    <location>
        <begin position="577"/>
        <end position="620"/>
    </location>
</feature>
<gene>
    <name evidence="2" type="ORF">C5167_048821</name>
</gene>
<proteinExistence type="predicted"/>
<keyword evidence="3" id="KW-1185">Reference proteome</keyword>
<feature type="compositionally biased region" description="Polar residues" evidence="1">
    <location>
        <begin position="609"/>
        <end position="620"/>
    </location>
</feature>
<name>A0A4Y7KJ20_PAPSO</name>
<feature type="compositionally biased region" description="Low complexity" evidence="1">
    <location>
        <begin position="934"/>
        <end position="945"/>
    </location>
</feature>
<sequence length="1155" mass="124994">MMGLGSLDYSGVGVGGGGGAAGGMTSPTTSNLSPLAPPFTIDLSNHNKSYGLDQEAFAYLSYPSSSHGNNNWLHLHPPTTATTTLSESITNPNLEIGSLTGYVPSTSTPTSNNNNQNYSYGQHNKPYYFDSQTVGNLGGGGNGNTFVPIVSPNATSVANTATCNSFTHVHRSDKVASKNLIREGLEPYFQPRYPLAGIRDKKSSPSVVIRKPDGSDIITMSGAPAAPPEMSKPVHYTPNVSGLDYGTPTWGGFWNRAGEWEDHGSRKEHDGNFSWTDKVLTGSSTSKNSPFEETPLADGWTAACGEASGVSLGKTVELLPGEYGINSLSAKFESSAEESARTSISNMPRHSLFSSSAFFAEISEPPFPVDPFTISTTKPWSQLSANSSPFNQSFSSLDDPQFYSSSAYSTVGPTSSAVGTIFSAPNKSAKSANVNPIERAGNTCFNSEDPRDYTPSSAYRKDPLIQLSVDLKESIADASSVKDEMDRTNHTLMNSSILQKDIMSNGGPILENSWNQFFNGEHENQVNFNDASTVKPTVASVESSSDTFDRLNPPVDSPCWKGAPAFRSFPFTGKEVQDPQIFPINDGDDTASVSKSENGNRISKENEQEANGNISSSLQGLTLKARDRNGVQLSYGSKERNEEGFVASKAEEKVTVGRGLDTADPVGEGSDTSASKQRVLELDAGLLINAMHNLSELLLASCSSCVSTLREQDHEILQRITVNLNTCALMKPGTMRSGPGLSFPQSMGSCSDKSLPDTRKGVVGGISEVTTKESCAHQNQCESQTVVKGGMSSTMCQELVSQFGDIGLAKDNDMIQRIKKHLKESRDDFDDDDDGGGDDDDDDDDDEEEVSLSRVQLYKNLWLEAEAAMCSMKYNARCASMKIEKEYRQQQEKDSCMTGKKPINVEERLSSKILGNQNSFEALSSPTKHKLSATTTQETSQTNTNNQVEDVEASVMARLHLLKCRVDNSSSMSTEGNQLQGVKDSLNTKTTTKESSNANTNDQVNDIEASVMARLNILKCRVDNSSCVSTDGNQPQEYTKNVANTETAKRTYSPDRASGTNVEIKAQPIQVVEQGFTKRSKLWPFVVVDETEDEISNLQGIKDVPYVGGLCVPGESVIQSYIPDKFGKRVSVGSYDSPSSSEWEHVLKDELTWQN</sequence>
<dbReference type="OrthoDB" id="611935at2759"/>
<dbReference type="PANTHER" id="PTHR34361">
    <property type="entry name" value="OS08G0157800 PROTEIN"/>
    <property type="match status" value="1"/>
</dbReference>
<accession>A0A4Y7KJ20</accession>
<dbReference type="STRING" id="3469.A0A4Y7KJ20"/>
<feature type="compositionally biased region" description="Acidic residues" evidence="1">
    <location>
        <begin position="827"/>
        <end position="850"/>
    </location>
</feature>
<organism evidence="2 3">
    <name type="scientific">Papaver somniferum</name>
    <name type="common">Opium poppy</name>
    <dbReference type="NCBI Taxonomy" id="3469"/>
    <lineage>
        <taxon>Eukaryota</taxon>
        <taxon>Viridiplantae</taxon>
        <taxon>Streptophyta</taxon>
        <taxon>Embryophyta</taxon>
        <taxon>Tracheophyta</taxon>
        <taxon>Spermatophyta</taxon>
        <taxon>Magnoliopsida</taxon>
        <taxon>Ranunculales</taxon>
        <taxon>Papaveraceae</taxon>
        <taxon>Papaveroideae</taxon>
        <taxon>Papaver</taxon>
    </lineage>
</organism>
<evidence type="ECO:0000313" key="2">
    <source>
        <dbReference type="EMBL" id="RZC73344.1"/>
    </source>
</evidence>
<dbReference type="PANTHER" id="PTHR34361:SF2">
    <property type="entry name" value="OS08G0157800 PROTEIN"/>
    <property type="match status" value="1"/>
</dbReference>
<feature type="compositionally biased region" description="Polar residues" evidence="1">
    <location>
        <begin position="591"/>
        <end position="601"/>
    </location>
</feature>
<dbReference type="Proteomes" id="UP000316621">
    <property type="component" value="Chromosome 8"/>
</dbReference>
<dbReference type="EMBL" id="CM010722">
    <property type="protein sequence ID" value="RZC73344.1"/>
    <property type="molecule type" value="Genomic_DNA"/>
</dbReference>
<dbReference type="AlphaFoldDB" id="A0A4Y7KJ20"/>
<feature type="region of interest" description="Disordered" evidence="1">
    <location>
        <begin position="923"/>
        <end position="945"/>
    </location>
</feature>
<protein>
    <submittedName>
        <fullName evidence="2">Uncharacterized protein</fullName>
    </submittedName>
</protein>
<feature type="region of interest" description="Disordered" evidence="1">
    <location>
        <begin position="825"/>
        <end position="851"/>
    </location>
</feature>